<feature type="region of interest" description="Disordered" evidence="1">
    <location>
        <begin position="160"/>
        <end position="181"/>
    </location>
</feature>
<keyword evidence="3" id="KW-1185">Reference proteome</keyword>
<feature type="region of interest" description="Disordered" evidence="1">
    <location>
        <begin position="1"/>
        <end position="57"/>
    </location>
</feature>
<evidence type="ECO:0000313" key="3">
    <source>
        <dbReference type="Proteomes" id="UP001165343"/>
    </source>
</evidence>
<organism evidence="2 3">
    <name type="scientific">Sphingomonas anseongensis</name>
    <dbReference type="NCBI Taxonomy" id="2908207"/>
    <lineage>
        <taxon>Bacteria</taxon>
        <taxon>Pseudomonadati</taxon>
        <taxon>Pseudomonadota</taxon>
        <taxon>Alphaproteobacteria</taxon>
        <taxon>Sphingomonadales</taxon>
        <taxon>Sphingomonadaceae</taxon>
        <taxon>Sphingomonas</taxon>
    </lineage>
</organism>
<dbReference type="RefSeq" id="WP_249866989.1">
    <property type="nucleotide sequence ID" value="NZ_JAMGBC010000001.1"/>
</dbReference>
<evidence type="ECO:0000313" key="2">
    <source>
        <dbReference type="EMBL" id="MCL6678011.1"/>
    </source>
</evidence>
<accession>A0ABT0RCM7</accession>
<name>A0ABT0RCM7_9SPHN</name>
<gene>
    <name evidence="2" type="ORF">LZ519_01565</name>
</gene>
<dbReference type="EMBL" id="JAMGBC010000001">
    <property type="protein sequence ID" value="MCL6678011.1"/>
    <property type="molecule type" value="Genomic_DNA"/>
</dbReference>
<sequence>MAQQDKDLPEGTDTIIPGALETDTSDMTTRSGSGRASGSIGSELMGKVRSGGDKLSEQAADKARGFVGQGIDRSAEAIANVSKLVGDTASGLDERLGEEYGDYARRAAEALESTANRLASKDPDELIDDTREFVRKSPGVALAGAAIVGFALARLIKSGLSMGDDDDEDNGRSSRSSRKRS</sequence>
<feature type="compositionally biased region" description="Low complexity" evidence="1">
    <location>
        <begin position="30"/>
        <end position="42"/>
    </location>
</feature>
<proteinExistence type="predicted"/>
<comment type="caution">
    <text evidence="2">The sequence shown here is derived from an EMBL/GenBank/DDBJ whole genome shotgun (WGS) entry which is preliminary data.</text>
</comment>
<protein>
    <submittedName>
        <fullName evidence="2">Uncharacterized protein</fullName>
    </submittedName>
</protein>
<reference evidence="2" key="1">
    <citation type="submission" date="2022-05" db="EMBL/GenBank/DDBJ databases">
        <authorList>
            <person name="Jo J.-H."/>
            <person name="Im W.-T."/>
        </authorList>
    </citation>
    <scope>NUCLEOTIDE SEQUENCE</scope>
    <source>
        <strain evidence="2">RG327</strain>
    </source>
</reference>
<evidence type="ECO:0000256" key="1">
    <source>
        <dbReference type="SAM" id="MobiDB-lite"/>
    </source>
</evidence>
<dbReference type="Proteomes" id="UP001165343">
    <property type="component" value="Unassembled WGS sequence"/>
</dbReference>